<keyword evidence="3" id="KW-1185">Reference proteome</keyword>
<accession>A0A4C1U0U3</accession>
<evidence type="ECO:0000313" key="2">
    <source>
        <dbReference type="EMBL" id="GBP19965.1"/>
    </source>
</evidence>
<comment type="caution">
    <text evidence="2">The sequence shown here is derived from an EMBL/GenBank/DDBJ whole genome shotgun (WGS) entry which is preliminary data.</text>
</comment>
<reference evidence="2 3" key="1">
    <citation type="journal article" date="2019" name="Commun. Biol.">
        <title>The bagworm genome reveals a unique fibroin gene that provides high tensile strength.</title>
        <authorList>
            <person name="Kono N."/>
            <person name="Nakamura H."/>
            <person name="Ohtoshi R."/>
            <person name="Tomita M."/>
            <person name="Numata K."/>
            <person name="Arakawa K."/>
        </authorList>
    </citation>
    <scope>NUCLEOTIDE SEQUENCE [LARGE SCALE GENOMIC DNA]</scope>
</reference>
<sequence length="109" mass="12422">MRSRRVATPCAELEFSPALGYTTYYFKRVYVVTYSQMTLDILIDVKAADVLRSTFSCNWKRERTRNQIIGSEWTAGLQLETRAKPGPDYRTGMDSRAAIGNESETGTRQ</sequence>
<evidence type="ECO:0000256" key="1">
    <source>
        <dbReference type="SAM" id="MobiDB-lite"/>
    </source>
</evidence>
<gene>
    <name evidence="2" type="ORF">EVAR_11355_1</name>
</gene>
<protein>
    <submittedName>
        <fullName evidence="2">Uncharacterized protein</fullName>
    </submittedName>
</protein>
<evidence type="ECO:0000313" key="3">
    <source>
        <dbReference type="Proteomes" id="UP000299102"/>
    </source>
</evidence>
<dbReference type="AlphaFoldDB" id="A0A4C1U0U3"/>
<dbReference type="Proteomes" id="UP000299102">
    <property type="component" value="Unassembled WGS sequence"/>
</dbReference>
<organism evidence="2 3">
    <name type="scientific">Eumeta variegata</name>
    <name type="common">Bagworm moth</name>
    <name type="synonym">Eumeta japonica</name>
    <dbReference type="NCBI Taxonomy" id="151549"/>
    <lineage>
        <taxon>Eukaryota</taxon>
        <taxon>Metazoa</taxon>
        <taxon>Ecdysozoa</taxon>
        <taxon>Arthropoda</taxon>
        <taxon>Hexapoda</taxon>
        <taxon>Insecta</taxon>
        <taxon>Pterygota</taxon>
        <taxon>Neoptera</taxon>
        <taxon>Endopterygota</taxon>
        <taxon>Lepidoptera</taxon>
        <taxon>Glossata</taxon>
        <taxon>Ditrysia</taxon>
        <taxon>Tineoidea</taxon>
        <taxon>Psychidae</taxon>
        <taxon>Oiketicinae</taxon>
        <taxon>Eumeta</taxon>
    </lineage>
</organism>
<dbReference type="EMBL" id="BGZK01000113">
    <property type="protein sequence ID" value="GBP19965.1"/>
    <property type="molecule type" value="Genomic_DNA"/>
</dbReference>
<feature type="compositionally biased region" description="Basic and acidic residues" evidence="1">
    <location>
        <begin position="82"/>
        <end position="93"/>
    </location>
</feature>
<name>A0A4C1U0U3_EUMVA</name>
<proteinExistence type="predicted"/>
<feature type="region of interest" description="Disordered" evidence="1">
    <location>
        <begin position="82"/>
        <end position="109"/>
    </location>
</feature>